<evidence type="ECO:0000313" key="1">
    <source>
        <dbReference type="EMBL" id="CAD9007834.1"/>
    </source>
</evidence>
<reference evidence="1" key="1">
    <citation type="submission" date="2021-01" db="EMBL/GenBank/DDBJ databases">
        <authorList>
            <person name="Corre E."/>
            <person name="Pelletier E."/>
            <person name="Niang G."/>
            <person name="Scheremetjew M."/>
            <person name="Finn R."/>
            <person name="Kale V."/>
            <person name="Holt S."/>
            <person name="Cochrane G."/>
            <person name="Meng A."/>
            <person name="Brown T."/>
            <person name="Cohen L."/>
        </authorList>
    </citation>
    <scope>NUCLEOTIDE SEQUENCE</scope>
    <source>
        <strain evidence="1">NIES-381</strain>
    </source>
</reference>
<name>A0A7S1ICB1_9EUGL</name>
<proteinExistence type="predicted"/>
<dbReference type="EMBL" id="HBGA01051412">
    <property type="protein sequence ID" value="CAD9007834.1"/>
    <property type="molecule type" value="Transcribed_RNA"/>
</dbReference>
<sequence length="303" mass="32079">MDTELKAAFQKLDDLMGAGIITEVDYKLRKDQLIEKYMSGAEKAAPVGPQRAPGAMPPGPAAVAMGGEVQKLLCSTHNKFRSGTCLEQVGTKDDGTPVWSCTMMSQCKINPPTGAPAAAAAAAPMVGGKGAWTAQAPGGFKRPWPGAEAPGGYGAGGAPLKRPRGAVTQWGAPQVGGFQQGWNQQNSWNNQGWNQQNAWNQPNAWNAGGAGAWDMPEKATCMRHNKQRSTGSMLQGPQGWICRDDSMCKTGDQAVDQGTVFTCAAHGRTRAANYLEQAPDGTWNCKPGKECKISTKPAEEVAF</sequence>
<accession>A0A7S1ICB1</accession>
<organism evidence="1">
    <name type="scientific">Eutreptiella gymnastica</name>
    <dbReference type="NCBI Taxonomy" id="73025"/>
    <lineage>
        <taxon>Eukaryota</taxon>
        <taxon>Discoba</taxon>
        <taxon>Euglenozoa</taxon>
        <taxon>Euglenida</taxon>
        <taxon>Spirocuta</taxon>
        <taxon>Euglenophyceae</taxon>
        <taxon>Eutreptiales</taxon>
        <taxon>Eutreptiaceae</taxon>
        <taxon>Eutreptiella</taxon>
    </lineage>
</organism>
<dbReference type="AlphaFoldDB" id="A0A7S1ICB1"/>
<gene>
    <name evidence="1" type="ORF">EGYM00392_LOCUS18928</name>
</gene>
<protein>
    <recommendedName>
        <fullName evidence="2">SHOCT domain-containing protein</fullName>
    </recommendedName>
</protein>
<evidence type="ECO:0008006" key="2">
    <source>
        <dbReference type="Google" id="ProtNLM"/>
    </source>
</evidence>